<dbReference type="RefSeq" id="WP_011386768.1">
    <property type="nucleotide sequence ID" value="NC_007626.1"/>
</dbReference>
<keyword evidence="2 5" id="KW-0812">Transmembrane</keyword>
<keyword evidence="8" id="KW-1185">Reference proteome</keyword>
<dbReference type="OrthoDB" id="9798343at2"/>
<dbReference type="Proteomes" id="UP000007058">
    <property type="component" value="Chromosome"/>
</dbReference>
<dbReference type="Gene3D" id="1.25.40.10">
    <property type="entry name" value="Tetratricopeptide repeat domain"/>
    <property type="match status" value="1"/>
</dbReference>
<proteinExistence type="predicted"/>
<name>Q2VYU8_PARM1</name>
<sequence>MRRFLVFVVLTGLAVAGAVWLADRPGEVTIRWQGWRLDTTVPVLLAVLALLLVGLSLLARLVRAVFGAPGRWLQSRRLGRQRKGYMALSDGLAAAASGDAARAAKLSRKADKLLKDPAVTALLTTQAAQLGGDADQLRDRFRAMTGRKETAFLGHKGLAELALKSGDRAIARDEAARAFELQPMAADLAVQLLDLHVEAGAWAEAEQVLRLARRHGAVSEADFPRRHALILLGRAEEALRAGDESLALDWAQDARDADPLFTPAITLAADLLRRRGKGRKAASLLKAAFKAHPHPLLITEWRKLGDGESALDRVKSLQELAQANPGAPEGHMALAEAALDAQLWGLARTHLAKAQEQRPTRAVFALLARVERDERKDEAAANAWTLKAATDSVPESSWTCGGCGHQTPDFALSCPACGAAGRLEWT</sequence>
<evidence type="ECO:0000256" key="2">
    <source>
        <dbReference type="ARBA" id="ARBA00022692"/>
    </source>
</evidence>
<dbReference type="GO" id="GO:0016020">
    <property type="term" value="C:membrane"/>
    <property type="evidence" value="ECO:0007669"/>
    <property type="project" value="UniProtKB-SubCell"/>
</dbReference>
<evidence type="ECO:0000313" key="7">
    <source>
        <dbReference type="EMBL" id="BAE53227.1"/>
    </source>
</evidence>
<comment type="subcellular location">
    <subcellularLocation>
        <location evidence="1">Membrane</location>
    </subcellularLocation>
</comment>
<dbReference type="InterPro" id="IPR011990">
    <property type="entry name" value="TPR-like_helical_dom_sf"/>
</dbReference>
<gene>
    <name evidence="7" type="ordered locus">amb4423</name>
</gene>
<evidence type="ECO:0000259" key="6">
    <source>
        <dbReference type="Pfam" id="PF07219"/>
    </source>
</evidence>
<dbReference type="InterPro" id="IPR016982">
    <property type="entry name" value="Mms48"/>
</dbReference>
<dbReference type="HOGENOM" id="CLU_028454_0_0_5"/>
<evidence type="ECO:0000256" key="3">
    <source>
        <dbReference type="ARBA" id="ARBA00022989"/>
    </source>
</evidence>
<dbReference type="EMBL" id="AP007255">
    <property type="protein sequence ID" value="BAE53227.1"/>
    <property type="molecule type" value="Genomic_DNA"/>
</dbReference>
<keyword evidence="3 5" id="KW-1133">Transmembrane helix</keyword>
<dbReference type="STRING" id="342108.amb4423"/>
<dbReference type="PIRSF" id="PIRSF031802">
    <property type="entry name" value="UCP031802"/>
    <property type="match status" value="1"/>
</dbReference>
<feature type="transmembrane region" description="Helical" evidence="5">
    <location>
        <begin position="45"/>
        <end position="66"/>
    </location>
</feature>
<feature type="domain" description="HemY N-terminal" evidence="6">
    <location>
        <begin position="26"/>
        <end position="130"/>
    </location>
</feature>
<evidence type="ECO:0000256" key="4">
    <source>
        <dbReference type="ARBA" id="ARBA00023136"/>
    </source>
</evidence>
<dbReference type="AlphaFoldDB" id="Q2VYU8"/>
<protein>
    <submittedName>
        <fullName evidence="7">Uncharacterized enzyme of heme biosynthesis</fullName>
    </submittedName>
</protein>
<accession>Q2VYU8</accession>
<dbReference type="Pfam" id="PF07219">
    <property type="entry name" value="HemY_N"/>
    <property type="match status" value="1"/>
</dbReference>
<evidence type="ECO:0000313" key="8">
    <source>
        <dbReference type="Proteomes" id="UP000007058"/>
    </source>
</evidence>
<dbReference type="KEGG" id="mag:amb4423"/>
<evidence type="ECO:0000256" key="1">
    <source>
        <dbReference type="ARBA" id="ARBA00004370"/>
    </source>
</evidence>
<keyword evidence="4 5" id="KW-0472">Membrane</keyword>
<reference evidence="7 8" key="1">
    <citation type="journal article" date="2005" name="DNA Res.">
        <title>Complete genome sequence of the facultative anaerobic magnetotactic bacterium Magnetospirillum sp. strain AMB-1.</title>
        <authorList>
            <person name="Matsunaga T."/>
            <person name="Okamura Y."/>
            <person name="Fukuda Y."/>
            <person name="Wahyudi A.T."/>
            <person name="Murase Y."/>
            <person name="Takeyama H."/>
        </authorList>
    </citation>
    <scope>NUCLEOTIDE SEQUENCE [LARGE SCALE GENOMIC DNA]</scope>
    <source>
        <strain evidence="8">ATCC 700264 / AMB-1</strain>
    </source>
</reference>
<dbReference type="SUPFAM" id="SSF48452">
    <property type="entry name" value="TPR-like"/>
    <property type="match status" value="2"/>
</dbReference>
<dbReference type="InterPro" id="IPR010817">
    <property type="entry name" value="HemY_N"/>
</dbReference>
<organism evidence="7 8">
    <name type="scientific">Paramagnetospirillum magneticum (strain ATCC 700264 / AMB-1)</name>
    <name type="common">Magnetospirillum magneticum</name>
    <dbReference type="NCBI Taxonomy" id="342108"/>
    <lineage>
        <taxon>Bacteria</taxon>
        <taxon>Pseudomonadati</taxon>
        <taxon>Pseudomonadota</taxon>
        <taxon>Alphaproteobacteria</taxon>
        <taxon>Rhodospirillales</taxon>
        <taxon>Magnetospirillaceae</taxon>
        <taxon>Paramagnetospirillum</taxon>
    </lineage>
</organism>
<evidence type="ECO:0000256" key="5">
    <source>
        <dbReference type="SAM" id="Phobius"/>
    </source>
</evidence>